<protein>
    <submittedName>
        <fullName evidence="1">Uncharacterized protein</fullName>
    </submittedName>
</protein>
<name>M6URL5_9LEPT</name>
<dbReference type="AlphaFoldDB" id="M6URL5"/>
<dbReference type="EMBL" id="AHOQ02000050">
    <property type="protein sequence ID" value="EMO43684.1"/>
    <property type="molecule type" value="Genomic_DNA"/>
</dbReference>
<evidence type="ECO:0000313" key="2">
    <source>
        <dbReference type="Proteomes" id="UP000012160"/>
    </source>
</evidence>
<gene>
    <name evidence="1" type="ORF">LEP1GSC187_2995</name>
</gene>
<sequence length="56" mass="6552">MSRFATNLKQARSRVFFGYSPFGKIKAGAAQNDSESFRRAGCRSYNYFLYVFNFYD</sequence>
<organism evidence="1 2">
    <name type="scientific">Leptospira santarosai str. ZUN179</name>
    <dbReference type="NCBI Taxonomy" id="1049985"/>
    <lineage>
        <taxon>Bacteria</taxon>
        <taxon>Pseudomonadati</taxon>
        <taxon>Spirochaetota</taxon>
        <taxon>Spirochaetia</taxon>
        <taxon>Leptospirales</taxon>
        <taxon>Leptospiraceae</taxon>
        <taxon>Leptospira</taxon>
    </lineage>
</organism>
<dbReference type="Proteomes" id="UP000012160">
    <property type="component" value="Unassembled WGS sequence"/>
</dbReference>
<proteinExistence type="predicted"/>
<reference evidence="1 2" key="1">
    <citation type="submission" date="2013-01" db="EMBL/GenBank/DDBJ databases">
        <authorList>
            <person name="Harkins D.M."/>
            <person name="Durkin A.S."/>
            <person name="Brinkac L.M."/>
            <person name="Haft D.H."/>
            <person name="Selengut J.D."/>
            <person name="Sanka R."/>
            <person name="DePew J."/>
            <person name="Purushe J."/>
            <person name="Matthias M.A."/>
            <person name="Vinetz J.M."/>
            <person name="Sutton G.G."/>
            <person name="Nierman W.C."/>
            <person name="Fouts D.E."/>
        </authorList>
    </citation>
    <scope>NUCLEOTIDE SEQUENCE [LARGE SCALE GENOMIC DNA]</scope>
    <source>
        <strain evidence="1 2">ZUN179</strain>
    </source>
</reference>
<comment type="caution">
    <text evidence="1">The sequence shown here is derived from an EMBL/GenBank/DDBJ whole genome shotgun (WGS) entry which is preliminary data.</text>
</comment>
<evidence type="ECO:0000313" key="1">
    <source>
        <dbReference type="EMBL" id="EMO43684.1"/>
    </source>
</evidence>
<accession>M6URL5</accession>